<dbReference type="RefSeq" id="WP_138721976.1">
    <property type="nucleotide sequence ID" value="NZ_SSHJ02000001.1"/>
</dbReference>
<gene>
    <name evidence="1" type="ORF">E6A44_004660</name>
</gene>
<protein>
    <submittedName>
        <fullName evidence="1">Outer membrane beta-barrel protein</fullName>
    </submittedName>
</protein>
<proteinExistence type="predicted"/>
<evidence type="ECO:0000313" key="2">
    <source>
        <dbReference type="Proteomes" id="UP001517247"/>
    </source>
</evidence>
<name>A0ABW9J3Y5_9SPHI</name>
<dbReference type="EMBL" id="SSHJ02000001">
    <property type="protein sequence ID" value="MFN0254850.1"/>
    <property type="molecule type" value="Genomic_DNA"/>
</dbReference>
<sequence>MLKLRFLIFGLILCPFLSFSQNDFFKGYMVKLNGDTLVGYILGKEIGSTLSQVQFKSNTNAAVQRFSVEDCIAFGLYDRDSYERHTVNVSQGEVNLGKLSTGIDTTSKRVTVFLRVLQNGKNLKLYTYVDNIKPRFYVKEENEKEPVELMFYSFYDVNNGSQIINNPKYQTQLLLLSRKYGAQIEEFKLERVLYNENDIVKVVSLINDYRKEKSKYRPFTFYVGGGVSSLATKYDGEHALAKSTATSKNAVVPFVNVGMDIYINPAYARTFFRIDAEVGVLNSEHSIENKETTPVITENKHDFKQFSGTLSVSLLRNLYSSDKQKVYLGLGIAMRYADTKDNIKTFRYSSMYNESPGLDFKKISLQIPISAGVILFKKLDASFTYVLPSTISDNYVAYGIKLNKLKLGINYRF</sequence>
<keyword evidence="2" id="KW-1185">Reference proteome</keyword>
<dbReference type="Proteomes" id="UP001517247">
    <property type="component" value="Unassembled WGS sequence"/>
</dbReference>
<accession>A0ABW9J3Y5</accession>
<reference evidence="1 2" key="1">
    <citation type="submission" date="2024-12" db="EMBL/GenBank/DDBJ databases">
        <authorList>
            <person name="Hu S."/>
        </authorList>
    </citation>
    <scope>NUCLEOTIDE SEQUENCE [LARGE SCALE GENOMIC DNA]</scope>
    <source>
        <strain evidence="1 2">THG-T11</strain>
    </source>
</reference>
<evidence type="ECO:0000313" key="1">
    <source>
        <dbReference type="EMBL" id="MFN0254850.1"/>
    </source>
</evidence>
<organism evidence="1 2">
    <name type="scientific">Pedobacter ureilyticus</name>
    <dbReference type="NCBI Taxonomy" id="1393051"/>
    <lineage>
        <taxon>Bacteria</taxon>
        <taxon>Pseudomonadati</taxon>
        <taxon>Bacteroidota</taxon>
        <taxon>Sphingobacteriia</taxon>
        <taxon>Sphingobacteriales</taxon>
        <taxon>Sphingobacteriaceae</taxon>
        <taxon>Pedobacter</taxon>
    </lineage>
</organism>
<comment type="caution">
    <text evidence="1">The sequence shown here is derived from an EMBL/GenBank/DDBJ whole genome shotgun (WGS) entry which is preliminary data.</text>
</comment>